<organism evidence="4 5">
    <name type="scientific">Halomicrobium zhouii</name>
    <dbReference type="NCBI Taxonomy" id="767519"/>
    <lineage>
        <taxon>Archaea</taxon>
        <taxon>Methanobacteriati</taxon>
        <taxon>Methanobacteriota</taxon>
        <taxon>Stenosarchaea group</taxon>
        <taxon>Halobacteria</taxon>
        <taxon>Halobacteriales</taxon>
        <taxon>Haloarculaceae</taxon>
        <taxon>Halomicrobium</taxon>
    </lineage>
</organism>
<feature type="compositionally biased region" description="Low complexity" evidence="1">
    <location>
        <begin position="33"/>
        <end position="43"/>
    </location>
</feature>
<dbReference type="OrthoDB" id="242443at2157"/>
<feature type="region of interest" description="Disordered" evidence="1">
    <location>
        <begin position="192"/>
        <end position="227"/>
    </location>
</feature>
<keyword evidence="5" id="KW-1185">Reference proteome</keyword>
<evidence type="ECO:0000256" key="2">
    <source>
        <dbReference type="SAM" id="Phobius"/>
    </source>
</evidence>
<feature type="region of interest" description="Disordered" evidence="1">
    <location>
        <begin position="288"/>
        <end position="312"/>
    </location>
</feature>
<evidence type="ECO:0000259" key="3">
    <source>
        <dbReference type="Pfam" id="PF13559"/>
    </source>
</evidence>
<dbReference type="STRING" id="767519.SAMN05216559_0956"/>
<keyword evidence="2" id="KW-1133">Transmembrane helix</keyword>
<dbReference type="Proteomes" id="UP000199062">
    <property type="component" value="Unassembled WGS sequence"/>
</dbReference>
<feature type="compositionally biased region" description="Gly residues" evidence="1">
    <location>
        <begin position="44"/>
        <end position="54"/>
    </location>
</feature>
<name>A0A1I6KK97_9EURY</name>
<dbReference type="RefSeq" id="WP_089814366.1">
    <property type="nucleotide sequence ID" value="NZ_FOZK01000001.1"/>
</dbReference>
<feature type="transmembrane region" description="Helical" evidence="2">
    <location>
        <begin position="166"/>
        <end position="187"/>
    </location>
</feature>
<proteinExistence type="predicted"/>
<accession>A0A1I6KK97</accession>
<evidence type="ECO:0000313" key="4">
    <source>
        <dbReference type="EMBL" id="SFR91695.1"/>
    </source>
</evidence>
<evidence type="ECO:0000256" key="1">
    <source>
        <dbReference type="SAM" id="MobiDB-lite"/>
    </source>
</evidence>
<dbReference type="AlphaFoldDB" id="A0A1I6KK97"/>
<evidence type="ECO:0000313" key="5">
    <source>
        <dbReference type="Proteomes" id="UP000199062"/>
    </source>
</evidence>
<protein>
    <recommendedName>
        <fullName evidence="3">Protein-glutamine gamma-glutamyltransferase-like C-terminal domain-containing protein</fullName>
    </recommendedName>
</protein>
<feature type="domain" description="Protein-glutamine gamma-glutamyltransferase-like C-terminal" evidence="3">
    <location>
        <begin position="239"/>
        <end position="303"/>
    </location>
</feature>
<keyword evidence="2" id="KW-0812">Transmembrane</keyword>
<feature type="region of interest" description="Disordered" evidence="1">
    <location>
        <begin position="26"/>
        <end position="66"/>
    </location>
</feature>
<dbReference type="EMBL" id="FOZK01000001">
    <property type="protein sequence ID" value="SFR91695.1"/>
    <property type="molecule type" value="Genomic_DNA"/>
</dbReference>
<feature type="transmembrane region" description="Helical" evidence="2">
    <location>
        <begin position="77"/>
        <end position="97"/>
    </location>
</feature>
<sequence length="312" mass="31845">MDERAILVVVVVLGVVGLSASAASIGDSRDTRSVGTGTTASEGVGEGGEEGMGSGPRPSIGNAGDTETPQLELVPKLLAAIAILALVVPLLLSLVLYGFETVVEFVRSVLQTTTGVLASVLYLGVVIYLLTLFDGEGAAKRVSGVLEGGGSGSSFGPALSVPSGNVPLVVVALGGLVVVVAVVLFALRSTSGPSLGSPDTEPVADDPGIDLDSPREGPEGGRTAESGFADVEASNPVYRAWREMAETADGASLRTHTPGEVARRAVDAGMDRDAVRTLTEVFDRARYGPGVDEESERRARSALAAITEGEET</sequence>
<reference evidence="4 5" key="1">
    <citation type="submission" date="2016-10" db="EMBL/GenBank/DDBJ databases">
        <authorList>
            <person name="de Groot N.N."/>
        </authorList>
    </citation>
    <scope>NUCLEOTIDE SEQUENCE [LARGE SCALE GENOMIC DNA]</scope>
    <source>
        <strain evidence="4 5">CGMCC 1.10457</strain>
    </source>
</reference>
<dbReference type="Pfam" id="PF13559">
    <property type="entry name" value="DUF4129"/>
    <property type="match status" value="1"/>
</dbReference>
<gene>
    <name evidence="4" type="ORF">SAMN05216559_0956</name>
</gene>
<feature type="transmembrane region" description="Helical" evidence="2">
    <location>
        <begin position="109"/>
        <end position="130"/>
    </location>
</feature>
<dbReference type="InterPro" id="IPR025403">
    <property type="entry name" value="TgpA-like_C"/>
</dbReference>
<keyword evidence="2" id="KW-0472">Membrane</keyword>